<protein>
    <submittedName>
        <fullName evidence="1">Uncharacterized protein</fullName>
    </submittedName>
</protein>
<dbReference type="HOGENOM" id="CLU_3134592_0_0_11"/>
<keyword evidence="2" id="KW-1185">Reference proteome</keyword>
<evidence type="ECO:0000313" key="2">
    <source>
        <dbReference type="Proteomes" id="UP000010445"/>
    </source>
</evidence>
<dbReference type="EMBL" id="AMEM01000022">
    <property type="protein sequence ID" value="EKX89800.1"/>
    <property type="molecule type" value="Genomic_DNA"/>
</dbReference>
<accession>L1MFJ7</accession>
<proteinExistence type="predicted"/>
<comment type="caution">
    <text evidence="1">The sequence shown here is derived from an EMBL/GenBank/DDBJ whole genome shotgun (WGS) entry which is preliminary data.</text>
</comment>
<dbReference type="AlphaFoldDB" id="L1MFJ7"/>
<evidence type="ECO:0000313" key="1">
    <source>
        <dbReference type="EMBL" id="EKX89800.1"/>
    </source>
</evidence>
<organism evidence="1 2">
    <name type="scientific">Corynebacterium durum F0235</name>
    <dbReference type="NCBI Taxonomy" id="1035195"/>
    <lineage>
        <taxon>Bacteria</taxon>
        <taxon>Bacillati</taxon>
        <taxon>Actinomycetota</taxon>
        <taxon>Actinomycetes</taxon>
        <taxon>Mycobacteriales</taxon>
        <taxon>Corynebacteriaceae</taxon>
        <taxon>Corynebacterium</taxon>
    </lineage>
</organism>
<gene>
    <name evidence="1" type="ORF">HMPREF9997_01703</name>
</gene>
<dbReference type="STRING" id="1035195.HMPREF9997_01703"/>
<dbReference type="Proteomes" id="UP000010445">
    <property type="component" value="Unassembled WGS sequence"/>
</dbReference>
<sequence>MKCKMGAENAQFSGGQPKVVADAKHGQYNVICVSFLVGVKNAALLLRLG</sequence>
<reference evidence="1 2" key="1">
    <citation type="submission" date="2012-05" db="EMBL/GenBank/DDBJ databases">
        <authorList>
            <person name="Weinstock G."/>
            <person name="Sodergren E."/>
            <person name="Lobos E.A."/>
            <person name="Fulton L."/>
            <person name="Fulton R."/>
            <person name="Courtney L."/>
            <person name="Fronick C."/>
            <person name="O'Laughlin M."/>
            <person name="Godfrey J."/>
            <person name="Wilson R.M."/>
            <person name="Miner T."/>
            <person name="Farmer C."/>
            <person name="Delehaunty K."/>
            <person name="Cordes M."/>
            <person name="Minx P."/>
            <person name="Tomlinson C."/>
            <person name="Chen J."/>
            <person name="Wollam A."/>
            <person name="Pepin K.H."/>
            <person name="Bhonagiri V."/>
            <person name="Zhang X."/>
            <person name="Suruliraj S."/>
            <person name="Warren W."/>
            <person name="Mitreva M."/>
            <person name="Mardis E.R."/>
            <person name="Wilson R.K."/>
        </authorList>
    </citation>
    <scope>NUCLEOTIDE SEQUENCE [LARGE SCALE GENOMIC DNA]</scope>
    <source>
        <strain evidence="1 2">F0235</strain>
    </source>
</reference>
<name>L1MFJ7_9CORY</name>